<evidence type="ECO:0000256" key="6">
    <source>
        <dbReference type="ARBA" id="ARBA00022722"/>
    </source>
</evidence>
<keyword evidence="10" id="KW-0460">Magnesium</keyword>
<keyword evidence="8" id="KW-0255">Endonuclease</keyword>
<evidence type="ECO:0000256" key="9">
    <source>
        <dbReference type="ARBA" id="ARBA00022801"/>
    </source>
</evidence>
<evidence type="ECO:0000256" key="3">
    <source>
        <dbReference type="ARBA" id="ARBA00005300"/>
    </source>
</evidence>
<dbReference type="InterPro" id="IPR012337">
    <property type="entry name" value="RNaseH-like_sf"/>
</dbReference>
<comment type="subunit">
    <text evidence="4">Monomer.</text>
</comment>
<dbReference type="EMBL" id="JAWLIP010000003">
    <property type="protein sequence ID" value="MDV6226308.1"/>
    <property type="molecule type" value="Genomic_DNA"/>
</dbReference>
<evidence type="ECO:0000313" key="13">
    <source>
        <dbReference type="EMBL" id="MDV6226308.1"/>
    </source>
</evidence>
<comment type="similarity">
    <text evidence="3">Belongs to the RNase H family.</text>
</comment>
<dbReference type="PANTHER" id="PTHR10642:SF26">
    <property type="entry name" value="RIBONUCLEASE H1"/>
    <property type="match status" value="1"/>
</dbReference>
<dbReference type="EC" id="3.1.26.4" evidence="5"/>
<evidence type="ECO:0000259" key="12">
    <source>
        <dbReference type="PROSITE" id="PS50879"/>
    </source>
</evidence>
<sequence>MDVAAFKTERQAAFMAQRLAGTRFRFPAKGATCFPVLQQIQKALPDQAAGALDGSKKGRAPRKRGGSRSARPAPVSATGLSDGLVIFADGACDPNPGPGGWGFAVYRDGRELHADSGGDPGTTNNIMEMTGVLMALRWFRDRGAVEPVRLLCDSRYVVNGCNTWRHGWKEKGWKRGPEKQLANAELWQELDAALAMVPVTLEWVKGHAGIEGNERADELAVIGRERIVENGAPSAIETQLTYEVA</sequence>
<evidence type="ECO:0000256" key="7">
    <source>
        <dbReference type="ARBA" id="ARBA00022723"/>
    </source>
</evidence>
<feature type="region of interest" description="Disordered" evidence="11">
    <location>
        <begin position="47"/>
        <end position="76"/>
    </location>
</feature>
<feature type="domain" description="RNase H type-1" evidence="12">
    <location>
        <begin position="80"/>
        <end position="225"/>
    </location>
</feature>
<dbReference type="InterPro" id="IPR022892">
    <property type="entry name" value="RNaseHI"/>
</dbReference>
<evidence type="ECO:0000256" key="5">
    <source>
        <dbReference type="ARBA" id="ARBA00012180"/>
    </source>
</evidence>
<dbReference type="GO" id="GO:0004523">
    <property type="term" value="F:RNA-DNA hybrid ribonuclease activity"/>
    <property type="evidence" value="ECO:0007669"/>
    <property type="project" value="UniProtKB-EC"/>
</dbReference>
<comment type="cofactor">
    <cofactor evidence="2">
        <name>Mg(2+)</name>
        <dbReference type="ChEBI" id="CHEBI:18420"/>
    </cofactor>
</comment>
<evidence type="ECO:0000256" key="8">
    <source>
        <dbReference type="ARBA" id="ARBA00022759"/>
    </source>
</evidence>
<proteinExistence type="inferred from homology"/>
<dbReference type="InterPro" id="IPR036397">
    <property type="entry name" value="RNaseH_sf"/>
</dbReference>
<dbReference type="InterPro" id="IPR050092">
    <property type="entry name" value="RNase_H"/>
</dbReference>
<feature type="compositionally biased region" description="Basic residues" evidence="11">
    <location>
        <begin position="57"/>
        <end position="66"/>
    </location>
</feature>
<evidence type="ECO:0000256" key="2">
    <source>
        <dbReference type="ARBA" id="ARBA00001946"/>
    </source>
</evidence>
<evidence type="ECO:0000256" key="4">
    <source>
        <dbReference type="ARBA" id="ARBA00011245"/>
    </source>
</evidence>
<keyword evidence="6" id="KW-0540">Nuclease</keyword>
<evidence type="ECO:0000256" key="11">
    <source>
        <dbReference type="SAM" id="MobiDB-lite"/>
    </source>
</evidence>
<dbReference type="RefSeq" id="WP_317560990.1">
    <property type="nucleotide sequence ID" value="NZ_JAWLIP010000003.1"/>
</dbReference>
<name>A0ABU4AJ82_9HYPH</name>
<dbReference type="Pfam" id="PF00075">
    <property type="entry name" value="RNase_H"/>
    <property type="match status" value="1"/>
</dbReference>
<protein>
    <recommendedName>
        <fullName evidence="5">ribonuclease H</fullName>
        <ecNumber evidence="5">3.1.26.4</ecNumber>
    </recommendedName>
</protein>
<evidence type="ECO:0000256" key="1">
    <source>
        <dbReference type="ARBA" id="ARBA00000077"/>
    </source>
</evidence>
<dbReference type="PROSITE" id="PS50879">
    <property type="entry name" value="RNASE_H_1"/>
    <property type="match status" value="1"/>
</dbReference>
<dbReference type="CDD" id="cd09278">
    <property type="entry name" value="RNase_HI_prokaryote_like"/>
    <property type="match status" value="1"/>
</dbReference>
<accession>A0ABU4AJ82</accession>
<comment type="catalytic activity">
    <reaction evidence="1">
        <text>Endonucleolytic cleavage to 5'-phosphomonoester.</text>
        <dbReference type="EC" id="3.1.26.4"/>
    </reaction>
</comment>
<dbReference type="Proteomes" id="UP001185659">
    <property type="component" value="Unassembled WGS sequence"/>
</dbReference>
<dbReference type="SUPFAM" id="SSF53098">
    <property type="entry name" value="Ribonuclease H-like"/>
    <property type="match status" value="1"/>
</dbReference>
<keyword evidence="9 13" id="KW-0378">Hydrolase</keyword>
<dbReference type="Gene3D" id="3.30.420.10">
    <property type="entry name" value="Ribonuclease H-like superfamily/Ribonuclease H"/>
    <property type="match status" value="1"/>
</dbReference>
<keyword evidence="7" id="KW-0479">Metal-binding</keyword>
<comment type="caution">
    <text evidence="13">The sequence shown here is derived from an EMBL/GenBank/DDBJ whole genome shotgun (WGS) entry which is preliminary data.</text>
</comment>
<dbReference type="PANTHER" id="PTHR10642">
    <property type="entry name" value="RIBONUCLEASE H1"/>
    <property type="match status" value="1"/>
</dbReference>
<keyword evidence="14" id="KW-1185">Reference proteome</keyword>
<dbReference type="InterPro" id="IPR002156">
    <property type="entry name" value="RNaseH_domain"/>
</dbReference>
<reference evidence="13 14" key="1">
    <citation type="submission" date="2023-10" db="EMBL/GenBank/DDBJ databases">
        <authorList>
            <person name="Venkata Ramana C."/>
            <person name="Sasikala C."/>
            <person name="Dhurka M."/>
        </authorList>
    </citation>
    <scope>NUCLEOTIDE SEQUENCE [LARGE SCALE GENOMIC DNA]</scope>
    <source>
        <strain evidence="13 14">KCTC 32151</strain>
    </source>
</reference>
<evidence type="ECO:0000256" key="10">
    <source>
        <dbReference type="ARBA" id="ARBA00022842"/>
    </source>
</evidence>
<organism evidence="13 14">
    <name type="scientific">Nitratireductor aquimarinus</name>
    <dbReference type="NCBI Taxonomy" id="889300"/>
    <lineage>
        <taxon>Bacteria</taxon>
        <taxon>Pseudomonadati</taxon>
        <taxon>Pseudomonadota</taxon>
        <taxon>Alphaproteobacteria</taxon>
        <taxon>Hyphomicrobiales</taxon>
        <taxon>Phyllobacteriaceae</taxon>
        <taxon>Nitratireductor</taxon>
    </lineage>
</organism>
<gene>
    <name evidence="13" type="ORF">R2G56_08420</name>
</gene>
<evidence type="ECO:0000313" key="14">
    <source>
        <dbReference type="Proteomes" id="UP001185659"/>
    </source>
</evidence>